<proteinExistence type="predicted"/>
<dbReference type="PROSITE" id="PS50041">
    <property type="entry name" value="C_TYPE_LECTIN_2"/>
    <property type="match status" value="1"/>
</dbReference>
<dbReference type="Pfam" id="PF00059">
    <property type="entry name" value="Lectin_C"/>
    <property type="match status" value="1"/>
</dbReference>
<feature type="domain" description="C-type lectin" evidence="4">
    <location>
        <begin position="411"/>
        <end position="527"/>
    </location>
</feature>
<dbReference type="CDD" id="cd00063">
    <property type="entry name" value="FN3"/>
    <property type="match status" value="4"/>
</dbReference>
<protein>
    <submittedName>
        <fullName evidence="7">Fibronectin-like</fullName>
    </submittedName>
</protein>
<evidence type="ECO:0000256" key="1">
    <source>
        <dbReference type="ARBA" id="ARBA00022734"/>
    </source>
</evidence>
<dbReference type="SUPFAM" id="SSF49265">
    <property type="entry name" value="Fibronectin type III"/>
    <property type="match status" value="2"/>
</dbReference>
<dbReference type="KEGG" id="snh:120053070"/>
<dbReference type="PANTHER" id="PTHR46708:SF2">
    <property type="entry name" value="FIBRONECTIN TYPE-III DOMAIN-CONTAINING PROTEIN"/>
    <property type="match status" value="1"/>
</dbReference>
<evidence type="ECO:0000259" key="5">
    <source>
        <dbReference type="PROSITE" id="PS50853"/>
    </source>
</evidence>
<dbReference type="PROSITE" id="PS00615">
    <property type="entry name" value="C_TYPE_LECTIN_1"/>
    <property type="match status" value="1"/>
</dbReference>
<dbReference type="InterPro" id="IPR016187">
    <property type="entry name" value="CTDL_fold"/>
</dbReference>
<dbReference type="RefSeq" id="XP_038856249.1">
    <property type="nucleotide sequence ID" value="XM_039000321.1"/>
</dbReference>
<dbReference type="InterPro" id="IPR050991">
    <property type="entry name" value="ECM_Regulatory_Proteins"/>
</dbReference>
<evidence type="ECO:0000313" key="7">
    <source>
        <dbReference type="RefSeq" id="XP_038856249.1"/>
    </source>
</evidence>
<reference evidence="7" key="1">
    <citation type="submission" date="2025-08" db="UniProtKB">
        <authorList>
            <consortium name="RefSeq"/>
        </authorList>
    </citation>
    <scope>IDENTIFICATION</scope>
    <source>
        <tissue evidence="7">White muscle</tissue>
    </source>
</reference>
<dbReference type="SUPFAM" id="SSF56436">
    <property type="entry name" value="C-type lectin-like"/>
    <property type="match status" value="1"/>
</dbReference>
<evidence type="ECO:0000259" key="4">
    <source>
        <dbReference type="PROSITE" id="PS50041"/>
    </source>
</evidence>
<evidence type="ECO:0000256" key="3">
    <source>
        <dbReference type="ARBA" id="ARBA00023157"/>
    </source>
</evidence>
<sequence length="528" mass="58407">MSCYGDQHTMLSSDDVLPPPGDFQVLLLTLDSVSLSWSSPQGLTGPQTFRVTWGCDGETSSTRVKGGHYLEISSLKPGEKYQFNMATEGEDGRQSRWVSASLSTVVPPRDLKIDHLEETSFTLHWSKAEGMEKVPQRFLISHCIPGTDPRAANTDHCNKTFSNLQPGTEYTVSVATVLSNGEQSEPVSTTICTILPAPHQLTVDSVDTTSAAVSWSQPPGLDQTQHHYQISYHCPGTEPHITTTSSHSITLSDLQCGTQYSVTVCTVLENGKQSELVSTTFTTVLPAPDQLTVDSVGTTSATVSWSHPPGLDQTQHHYQISYHCPGTEPHITSTSSPSITLPDLQCVTQYSVTVCTVLENGKQSQLVSTNLTTIHFQWWKRPSRVAAVCVLLAVIIGLWDSWSCPEGWRRFGCRCYYLSTEKKTWNESRQDCLERGADLVIINSEEEQTFINGFKSVSYVWIGLTDSVTEGTWKWVDGNPLTTPRYWWSGEPGGGTYQNCGEIYYISSGQGVWRDLGCSFSQEWICEK</sequence>
<dbReference type="Pfam" id="PF00041">
    <property type="entry name" value="fn3"/>
    <property type="match status" value="4"/>
</dbReference>
<keyword evidence="6" id="KW-1185">Reference proteome</keyword>
<dbReference type="AlphaFoldDB" id="A0A8U1BWF2"/>
<dbReference type="InterPro" id="IPR016186">
    <property type="entry name" value="C-type_lectin-like/link_sf"/>
</dbReference>
<dbReference type="PROSITE" id="PS50853">
    <property type="entry name" value="FN3"/>
    <property type="match status" value="3"/>
</dbReference>
<evidence type="ECO:0000313" key="6">
    <source>
        <dbReference type="Proteomes" id="UP000808372"/>
    </source>
</evidence>
<dbReference type="Gene3D" id="2.60.40.10">
    <property type="entry name" value="Immunoglobulins"/>
    <property type="match status" value="4"/>
</dbReference>
<keyword evidence="1" id="KW-0430">Lectin</keyword>
<dbReference type="SMART" id="SM00034">
    <property type="entry name" value="CLECT"/>
    <property type="match status" value="1"/>
</dbReference>
<feature type="domain" description="Fibronectin type-III" evidence="5">
    <location>
        <begin position="288"/>
        <end position="377"/>
    </location>
</feature>
<dbReference type="Proteomes" id="UP000808372">
    <property type="component" value="Chromosome 8"/>
</dbReference>
<name>A0A8U1BWF2_SALNM</name>
<dbReference type="PANTHER" id="PTHR46708">
    <property type="entry name" value="TENASCIN"/>
    <property type="match status" value="1"/>
</dbReference>
<dbReference type="InterPro" id="IPR001304">
    <property type="entry name" value="C-type_lectin-like"/>
</dbReference>
<organism evidence="6 7">
    <name type="scientific">Salvelinus namaycush</name>
    <name type="common">Lake trout</name>
    <name type="synonym">Salmo namaycush</name>
    <dbReference type="NCBI Taxonomy" id="8040"/>
    <lineage>
        <taxon>Eukaryota</taxon>
        <taxon>Metazoa</taxon>
        <taxon>Chordata</taxon>
        <taxon>Craniata</taxon>
        <taxon>Vertebrata</taxon>
        <taxon>Euteleostomi</taxon>
        <taxon>Actinopterygii</taxon>
        <taxon>Neopterygii</taxon>
        <taxon>Teleostei</taxon>
        <taxon>Protacanthopterygii</taxon>
        <taxon>Salmoniformes</taxon>
        <taxon>Salmonidae</taxon>
        <taxon>Salmoninae</taxon>
        <taxon>Salvelinus</taxon>
    </lineage>
</organism>
<feature type="domain" description="Fibronectin type-III" evidence="5">
    <location>
        <begin position="197"/>
        <end position="287"/>
    </location>
</feature>
<dbReference type="InterPro" id="IPR013783">
    <property type="entry name" value="Ig-like_fold"/>
</dbReference>
<dbReference type="InterPro" id="IPR036116">
    <property type="entry name" value="FN3_sf"/>
</dbReference>
<keyword evidence="3" id="KW-1015">Disulfide bond</keyword>
<keyword evidence="2" id="KW-0677">Repeat</keyword>
<dbReference type="CDD" id="cd03590">
    <property type="entry name" value="CLECT_DC-SIGN_like"/>
    <property type="match status" value="1"/>
</dbReference>
<dbReference type="Gene3D" id="3.10.100.10">
    <property type="entry name" value="Mannose-Binding Protein A, subunit A"/>
    <property type="match status" value="1"/>
</dbReference>
<dbReference type="InterPro" id="IPR033989">
    <property type="entry name" value="CD209-like_CTLD"/>
</dbReference>
<dbReference type="InterPro" id="IPR003961">
    <property type="entry name" value="FN3_dom"/>
</dbReference>
<dbReference type="SMART" id="SM00060">
    <property type="entry name" value="FN3"/>
    <property type="match status" value="4"/>
</dbReference>
<gene>
    <name evidence="7" type="primary">LOC120053070</name>
</gene>
<dbReference type="InterPro" id="IPR018378">
    <property type="entry name" value="C-type_lectin_CS"/>
</dbReference>
<dbReference type="GeneID" id="120053070"/>
<evidence type="ECO:0000256" key="2">
    <source>
        <dbReference type="ARBA" id="ARBA00022737"/>
    </source>
</evidence>
<dbReference type="GO" id="GO:0030246">
    <property type="term" value="F:carbohydrate binding"/>
    <property type="evidence" value="ECO:0007669"/>
    <property type="project" value="UniProtKB-KW"/>
</dbReference>
<feature type="domain" description="Fibronectin type-III" evidence="5">
    <location>
        <begin position="19"/>
        <end position="108"/>
    </location>
</feature>
<accession>A0A8U1BWF2</accession>